<organism evidence="10 11">
    <name type="scientific">Paraphaeosphaeria minitans</name>
    <dbReference type="NCBI Taxonomy" id="565426"/>
    <lineage>
        <taxon>Eukaryota</taxon>
        <taxon>Fungi</taxon>
        <taxon>Dikarya</taxon>
        <taxon>Ascomycota</taxon>
        <taxon>Pezizomycotina</taxon>
        <taxon>Dothideomycetes</taxon>
        <taxon>Pleosporomycetidae</taxon>
        <taxon>Pleosporales</taxon>
        <taxon>Massarineae</taxon>
        <taxon>Didymosphaeriaceae</taxon>
        <taxon>Paraphaeosphaeria</taxon>
    </lineage>
</organism>
<keyword evidence="6" id="KW-0863">Zinc-finger</keyword>
<dbReference type="InterPro" id="IPR002867">
    <property type="entry name" value="IBR_dom"/>
</dbReference>
<dbReference type="PROSITE" id="PS51873">
    <property type="entry name" value="TRIAD"/>
    <property type="match status" value="1"/>
</dbReference>
<reference evidence="10" key="1">
    <citation type="journal article" date="2020" name="Mol. Plant Microbe Interact.">
        <title>Genome Sequence of the Biocontrol Agent Coniothyrium minitans strain Conio (IMI 134523).</title>
        <authorList>
            <person name="Patel D."/>
            <person name="Shittu T.A."/>
            <person name="Baroncelli R."/>
            <person name="Muthumeenakshi S."/>
            <person name="Osborne T.H."/>
            <person name="Janganan T.K."/>
            <person name="Sreenivasaprasad S."/>
        </authorList>
    </citation>
    <scope>NUCLEOTIDE SEQUENCE</scope>
    <source>
        <strain evidence="10">Conio</strain>
    </source>
</reference>
<evidence type="ECO:0000256" key="8">
    <source>
        <dbReference type="ARBA" id="ARBA00022833"/>
    </source>
</evidence>
<keyword evidence="4" id="KW-0479">Metal-binding</keyword>
<dbReference type="Proteomes" id="UP000756921">
    <property type="component" value="Unassembled WGS sequence"/>
</dbReference>
<keyword evidence="11" id="KW-1185">Reference proteome</keyword>
<evidence type="ECO:0000256" key="5">
    <source>
        <dbReference type="ARBA" id="ARBA00022737"/>
    </source>
</evidence>
<dbReference type="PANTHER" id="PTHR11685">
    <property type="entry name" value="RBR FAMILY RING FINGER AND IBR DOMAIN-CONTAINING"/>
    <property type="match status" value="1"/>
</dbReference>
<dbReference type="Gene3D" id="1.20.120.1750">
    <property type="match status" value="1"/>
</dbReference>
<dbReference type="OrthoDB" id="9977870at2759"/>
<keyword evidence="3" id="KW-0808">Transferase</keyword>
<dbReference type="SUPFAM" id="SSF57850">
    <property type="entry name" value="RING/U-box"/>
    <property type="match status" value="1"/>
</dbReference>
<dbReference type="AlphaFoldDB" id="A0A9P6GHW0"/>
<dbReference type="CDD" id="cd22584">
    <property type="entry name" value="Rcat_RBR_unk"/>
    <property type="match status" value="1"/>
</dbReference>
<protein>
    <recommendedName>
        <fullName evidence="2">RBR-type E3 ubiquitin transferase</fullName>
        <ecNumber evidence="2">2.3.2.31</ecNumber>
    </recommendedName>
</protein>
<sequence>MLREEDILTLSCPTEDVLKHDHCRTCVNRIFEVAIEDPAHFPARCCDPLQLSRCLPLLSQELVAEFQKKVEELTTPNRIYCSKAECATWIKPVNIEAGVATCSACAQATCTTCRAAQHAGLCPDDEDVKALLTLAERKGWKVCPACRYMVELEVGCYHMVCRCKHEFCYLCQARWKTCACVRSNEATVWPGAAAEGNAAPAANAPLVHIHGWVRRHQNKGHTAPCQACQADWLPWLFHCVNCGRVSCMQCR</sequence>
<dbReference type="EMBL" id="WJXW01000005">
    <property type="protein sequence ID" value="KAF9735912.1"/>
    <property type="molecule type" value="Genomic_DNA"/>
</dbReference>
<evidence type="ECO:0000313" key="10">
    <source>
        <dbReference type="EMBL" id="KAF9735912.1"/>
    </source>
</evidence>
<comment type="catalytic activity">
    <reaction evidence="1">
        <text>[E2 ubiquitin-conjugating enzyme]-S-ubiquitinyl-L-cysteine + [acceptor protein]-L-lysine = [E2 ubiquitin-conjugating enzyme]-L-cysteine + [acceptor protein]-N(6)-ubiquitinyl-L-lysine.</text>
        <dbReference type="EC" id="2.3.2.31"/>
    </reaction>
</comment>
<evidence type="ECO:0000313" key="11">
    <source>
        <dbReference type="Proteomes" id="UP000756921"/>
    </source>
</evidence>
<accession>A0A9P6GHW0</accession>
<evidence type="ECO:0000256" key="1">
    <source>
        <dbReference type="ARBA" id="ARBA00001798"/>
    </source>
</evidence>
<evidence type="ECO:0000256" key="7">
    <source>
        <dbReference type="ARBA" id="ARBA00022786"/>
    </source>
</evidence>
<keyword evidence="7" id="KW-0833">Ubl conjugation pathway</keyword>
<dbReference type="InterPro" id="IPR044066">
    <property type="entry name" value="TRIAD_supradom"/>
</dbReference>
<evidence type="ECO:0000256" key="3">
    <source>
        <dbReference type="ARBA" id="ARBA00022679"/>
    </source>
</evidence>
<evidence type="ECO:0000256" key="6">
    <source>
        <dbReference type="ARBA" id="ARBA00022771"/>
    </source>
</evidence>
<gene>
    <name evidence="10" type="ORF">PMIN01_05827</name>
</gene>
<dbReference type="Pfam" id="PF01485">
    <property type="entry name" value="IBR"/>
    <property type="match status" value="2"/>
</dbReference>
<keyword evidence="8" id="KW-0862">Zinc</keyword>
<feature type="domain" description="RING-type" evidence="9">
    <location>
        <begin position="1"/>
        <end position="192"/>
    </location>
</feature>
<comment type="caution">
    <text evidence="10">The sequence shown here is derived from an EMBL/GenBank/DDBJ whole genome shotgun (WGS) entry which is preliminary data.</text>
</comment>
<evidence type="ECO:0000256" key="2">
    <source>
        <dbReference type="ARBA" id="ARBA00012251"/>
    </source>
</evidence>
<keyword evidence="5" id="KW-0677">Repeat</keyword>
<proteinExistence type="predicted"/>
<evidence type="ECO:0000256" key="4">
    <source>
        <dbReference type="ARBA" id="ARBA00022723"/>
    </source>
</evidence>
<dbReference type="EC" id="2.3.2.31" evidence="2"/>
<dbReference type="GO" id="GO:0016567">
    <property type="term" value="P:protein ubiquitination"/>
    <property type="evidence" value="ECO:0007669"/>
    <property type="project" value="InterPro"/>
</dbReference>
<dbReference type="InterPro" id="IPR031127">
    <property type="entry name" value="E3_UB_ligase_RBR"/>
</dbReference>
<name>A0A9P6GHW0_9PLEO</name>
<dbReference type="GO" id="GO:0061630">
    <property type="term" value="F:ubiquitin protein ligase activity"/>
    <property type="evidence" value="ECO:0007669"/>
    <property type="project" value="UniProtKB-EC"/>
</dbReference>
<evidence type="ECO:0000259" key="9">
    <source>
        <dbReference type="PROSITE" id="PS51873"/>
    </source>
</evidence>
<dbReference type="GO" id="GO:0008270">
    <property type="term" value="F:zinc ion binding"/>
    <property type="evidence" value="ECO:0007669"/>
    <property type="project" value="UniProtKB-KW"/>
</dbReference>